<proteinExistence type="predicted"/>
<comment type="caution">
    <text evidence="1">The sequence shown here is derived from an EMBL/GenBank/DDBJ whole genome shotgun (WGS) entry which is preliminary data.</text>
</comment>
<evidence type="ECO:0000313" key="2">
    <source>
        <dbReference type="Proteomes" id="UP000004478"/>
    </source>
</evidence>
<dbReference type="Proteomes" id="UP000004478">
    <property type="component" value="Unassembled WGS sequence"/>
</dbReference>
<gene>
    <name evidence="1" type="ORF">B879_03619</name>
</gene>
<sequence length="157" mass="17235">MVQVFGLIVQVFGLGLSQLSRGCTAGPRLVSLPNNDLLDCQTMIGWPVEPLVIELSALPLSRGCAAGPLVIELSAHFLTAMTPKFFAMCANLNDEKFNLASSSFFTFHSSFYIITPHPSVVKFNSYRSWADRGHKTGFSHRVVPGVNNLRYWTPSAS</sequence>
<evidence type="ECO:0000313" key="1">
    <source>
        <dbReference type="EMBL" id="EKB47763.1"/>
    </source>
</evidence>
<name>K1LBT3_CECL9</name>
<keyword evidence="2" id="KW-1185">Reference proteome</keyword>
<protein>
    <submittedName>
        <fullName evidence="1">Uncharacterized protein</fullName>
    </submittedName>
</protein>
<dbReference type="AlphaFoldDB" id="K1LBT3"/>
<dbReference type="EMBL" id="AMGM01000093">
    <property type="protein sequence ID" value="EKB47763.1"/>
    <property type="molecule type" value="Genomic_DNA"/>
</dbReference>
<organism evidence="1 2">
    <name type="scientific">Cecembia lonarensis (strain CCUG 58316 / KCTC 22772 / LW9)</name>
    <dbReference type="NCBI Taxonomy" id="1225176"/>
    <lineage>
        <taxon>Bacteria</taxon>
        <taxon>Pseudomonadati</taxon>
        <taxon>Bacteroidota</taxon>
        <taxon>Cytophagia</taxon>
        <taxon>Cytophagales</taxon>
        <taxon>Cyclobacteriaceae</taxon>
        <taxon>Cecembia</taxon>
    </lineage>
</organism>
<reference evidence="1 2" key="1">
    <citation type="journal article" date="2012" name="J. Bacteriol.">
        <title>Draft Genome Sequence of Cecembia lonarensis Strain LW9T, Isolated from Lonar Lake, a Haloalkaline Lake in India.</title>
        <authorList>
            <person name="Shivaji S."/>
            <person name="Ara S."/>
            <person name="Singh A."/>
            <person name="Pinnaka A.K."/>
        </authorList>
    </citation>
    <scope>NUCLEOTIDE SEQUENCE [LARGE SCALE GENOMIC DNA]</scope>
    <source>
        <strain evidence="1 2">LW9</strain>
    </source>
</reference>
<accession>K1LBT3</accession>